<dbReference type="FunFam" id="3.40.50.1170:FF:000001">
    <property type="entry name" value="L-asparaginase 2"/>
    <property type="match status" value="1"/>
</dbReference>
<dbReference type="PROSITE" id="PS00144">
    <property type="entry name" value="ASN_GLN_ASE_1"/>
    <property type="match status" value="1"/>
</dbReference>
<feature type="domain" description="Asparaginase/glutaminase C-terminal" evidence="10">
    <location>
        <begin position="227"/>
        <end position="342"/>
    </location>
</feature>
<dbReference type="eggNOG" id="COG0252">
    <property type="taxonomic scope" value="Bacteria"/>
</dbReference>
<evidence type="ECO:0000256" key="3">
    <source>
        <dbReference type="ARBA" id="ARBA00022801"/>
    </source>
</evidence>
<dbReference type="Pfam" id="PF17763">
    <property type="entry name" value="Asparaginase_C"/>
    <property type="match status" value="1"/>
</dbReference>
<evidence type="ECO:0000256" key="4">
    <source>
        <dbReference type="ARBA" id="ARBA00049366"/>
    </source>
</evidence>
<keyword evidence="11" id="KW-0808">Transferase</keyword>
<evidence type="ECO:0000259" key="9">
    <source>
        <dbReference type="Pfam" id="PF00710"/>
    </source>
</evidence>
<dbReference type="InterPro" id="IPR006034">
    <property type="entry name" value="Asparaginase/glutaminase-like"/>
</dbReference>
<dbReference type="SMART" id="SM00870">
    <property type="entry name" value="Asparaginase"/>
    <property type="match status" value="1"/>
</dbReference>
<evidence type="ECO:0000256" key="7">
    <source>
        <dbReference type="PROSITE-ProRule" id="PRU10099"/>
    </source>
</evidence>
<accession>A8RE41</accession>
<comment type="similarity">
    <text evidence="1">Belongs to the asparaginase 1 family.</text>
</comment>
<dbReference type="PANTHER" id="PTHR11707">
    <property type="entry name" value="L-ASPARAGINASE"/>
    <property type="match status" value="1"/>
</dbReference>
<dbReference type="PROSITE" id="PS51732">
    <property type="entry name" value="ASN_GLN_ASE_3"/>
    <property type="match status" value="1"/>
</dbReference>
<dbReference type="AlphaFoldDB" id="A8RE41"/>
<keyword evidence="3" id="KW-0378">Hydrolase</keyword>
<evidence type="ECO:0000256" key="1">
    <source>
        <dbReference type="ARBA" id="ARBA00010518"/>
    </source>
</evidence>
<dbReference type="EMBL" id="ABAW02000024">
    <property type="protein sequence ID" value="EDP10439.1"/>
    <property type="molecule type" value="Genomic_DNA"/>
</dbReference>
<dbReference type="HOGENOM" id="CLU_019134_2_3_9"/>
<evidence type="ECO:0000256" key="5">
    <source>
        <dbReference type="PIRSR" id="PIRSR001220-1"/>
    </source>
</evidence>
<dbReference type="GO" id="GO:0004067">
    <property type="term" value="F:asparaginase activity"/>
    <property type="evidence" value="ECO:0007669"/>
    <property type="project" value="UniProtKB-UniRule"/>
</dbReference>
<feature type="active site" evidence="7">
    <location>
        <position position="34"/>
    </location>
</feature>
<dbReference type="InterPro" id="IPR027475">
    <property type="entry name" value="Asparaginase/glutaminase_AS2"/>
</dbReference>
<feature type="binding site" evidence="6">
    <location>
        <begin position="107"/>
        <end position="108"/>
    </location>
    <ligand>
        <name>substrate</name>
    </ligand>
</feature>
<dbReference type="InterPro" id="IPR037152">
    <property type="entry name" value="L-asparaginase_N_sf"/>
</dbReference>
<comment type="catalytic activity">
    <reaction evidence="4">
        <text>L-asparagine + H2O = L-aspartate + NH4(+)</text>
        <dbReference type="Rhea" id="RHEA:21016"/>
        <dbReference type="ChEBI" id="CHEBI:15377"/>
        <dbReference type="ChEBI" id="CHEBI:28938"/>
        <dbReference type="ChEBI" id="CHEBI:29991"/>
        <dbReference type="ChEBI" id="CHEBI:58048"/>
        <dbReference type="EC" id="3.5.1.1"/>
    </reaction>
</comment>
<dbReference type="EC" id="3.5.1.1" evidence="2"/>
<dbReference type="SFLD" id="SFLDS00057">
    <property type="entry name" value="Glutaminase/Asparaginase"/>
    <property type="match status" value="1"/>
</dbReference>
<dbReference type="InterPro" id="IPR040919">
    <property type="entry name" value="Asparaginase_C"/>
</dbReference>
<dbReference type="InterPro" id="IPR020827">
    <property type="entry name" value="Asparaginase/glutaminase_AS1"/>
</dbReference>
<gene>
    <name evidence="11" type="ORF">EUBDOL_01682</name>
</gene>
<feature type="domain" description="L-asparaginase N-terminal" evidence="9">
    <location>
        <begin position="25"/>
        <end position="208"/>
    </location>
</feature>
<dbReference type="GO" id="GO:0006520">
    <property type="term" value="P:amino acid metabolic process"/>
    <property type="evidence" value="ECO:0007669"/>
    <property type="project" value="InterPro"/>
</dbReference>
<feature type="active site" description="O-isoaspartyl threonine intermediate" evidence="5">
    <location>
        <position position="34"/>
    </location>
</feature>
<protein>
    <recommendedName>
        <fullName evidence="2">asparaginase</fullName>
        <ecNumber evidence="2">3.5.1.1</ecNumber>
    </recommendedName>
</protein>
<dbReference type="SUPFAM" id="SSF53774">
    <property type="entry name" value="Glutaminase/Asparaginase"/>
    <property type="match status" value="1"/>
</dbReference>
<reference evidence="11 12" key="1">
    <citation type="submission" date="2007-09" db="EMBL/GenBank/DDBJ databases">
        <title>Draft genome sequence of Eubacterium dolichum (DSM 3991).</title>
        <authorList>
            <person name="Sudarsanam P."/>
            <person name="Ley R."/>
            <person name="Guruge J."/>
            <person name="Turnbaugh P.J."/>
            <person name="Mahowald M."/>
            <person name="Liep D."/>
            <person name="Gordon J."/>
        </authorList>
    </citation>
    <scope>NUCLEOTIDE SEQUENCE [LARGE SCALE GENOMIC DNA]</scope>
    <source>
        <strain evidence="11 12">DSM 3991</strain>
    </source>
</reference>
<dbReference type="PROSITE" id="PS00917">
    <property type="entry name" value="ASN_GLN_ASE_2"/>
    <property type="match status" value="1"/>
</dbReference>
<dbReference type="GO" id="GO:0016740">
    <property type="term" value="F:transferase activity"/>
    <property type="evidence" value="ECO:0007669"/>
    <property type="project" value="UniProtKB-KW"/>
</dbReference>
<dbReference type="InterPro" id="IPR027474">
    <property type="entry name" value="L-asparaginase_N"/>
</dbReference>
<dbReference type="PRINTS" id="PR00139">
    <property type="entry name" value="ASNGLNASE"/>
</dbReference>
<feature type="binding site" evidence="6">
    <location>
        <position position="76"/>
    </location>
    <ligand>
        <name>substrate</name>
    </ligand>
</feature>
<evidence type="ECO:0000313" key="12">
    <source>
        <dbReference type="Proteomes" id="UP000004090"/>
    </source>
</evidence>
<dbReference type="PIRSF" id="PIRSF001220">
    <property type="entry name" value="L-ASNase_gatD"/>
    <property type="match status" value="1"/>
</dbReference>
<dbReference type="Gene3D" id="3.40.50.40">
    <property type="match status" value="1"/>
</dbReference>
<dbReference type="NCBIfam" id="TIGR00519">
    <property type="entry name" value="asnASE_I"/>
    <property type="match status" value="1"/>
</dbReference>
<evidence type="ECO:0000256" key="6">
    <source>
        <dbReference type="PIRSR" id="PIRSR001220-2"/>
    </source>
</evidence>
<dbReference type="InterPro" id="IPR027473">
    <property type="entry name" value="L-asparaginase_C"/>
</dbReference>
<comment type="caution">
    <text evidence="11">The sequence shown here is derived from an EMBL/GenBank/DDBJ whole genome shotgun (WGS) entry which is preliminary data.</text>
</comment>
<evidence type="ECO:0000256" key="8">
    <source>
        <dbReference type="PROSITE-ProRule" id="PRU10100"/>
    </source>
</evidence>
<evidence type="ECO:0000256" key="2">
    <source>
        <dbReference type="ARBA" id="ARBA00012920"/>
    </source>
</evidence>
<dbReference type="PANTHER" id="PTHR11707:SF28">
    <property type="entry name" value="60 KDA LYSOPHOSPHOLIPASE"/>
    <property type="match status" value="1"/>
</dbReference>
<dbReference type="Proteomes" id="UP000004090">
    <property type="component" value="Unassembled WGS sequence"/>
</dbReference>
<dbReference type="STRING" id="428127.EUBDOL_01682"/>
<dbReference type="InterPro" id="IPR041725">
    <property type="entry name" value="L-asparaginase_I"/>
</dbReference>
<sequence length="353" mass="39451">MIFNFLNEVMFSIIRQEARWNEMKKLLLITTGGTIASSPSDEGLIPALNSQELLSILGLREEHIQLDCEDLLNLDSSNMQPEEWKLIARRIYEVYADYDGIILTHGTDTMAYTASALSFMLHNLPIPVILTGSQLPLLHPLSDGVDNIRLAFAAAQCALHGVYICFNRKLMLGTRAVKVRTMNFDAFESVNAQPIGIVDARGLHIYEKDAISLKGKCELYDDLCEDVYLMKLTPGMNPEILDVLANMNYRGIVIEAFGAGGIHFIRRDLISKLEEIVAKGISVVVCSQCLYENSDFSIYQTGQKVLRHGVIQGYDMTSEACLTKLMWALGQTADPQTVKEIFATNYVNEITLK</sequence>
<dbReference type="InterPro" id="IPR006033">
    <property type="entry name" value="AsnA_fam"/>
</dbReference>
<feature type="active site" evidence="8">
    <location>
        <position position="107"/>
    </location>
</feature>
<name>A8RE41_9FIRM</name>
<dbReference type="Pfam" id="PF00710">
    <property type="entry name" value="Asparaginase"/>
    <property type="match status" value="1"/>
</dbReference>
<dbReference type="CDD" id="cd08963">
    <property type="entry name" value="L-asparaginase_I"/>
    <property type="match status" value="1"/>
</dbReference>
<evidence type="ECO:0000313" key="11">
    <source>
        <dbReference type="EMBL" id="EDP10439.1"/>
    </source>
</evidence>
<dbReference type="InterPro" id="IPR036152">
    <property type="entry name" value="Asp/glu_Ase-like_sf"/>
</dbReference>
<evidence type="ECO:0000259" key="10">
    <source>
        <dbReference type="Pfam" id="PF17763"/>
    </source>
</evidence>
<dbReference type="PIRSF" id="PIRSF500176">
    <property type="entry name" value="L_ASNase"/>
    <property type="match status" value="1"/>
</dbReference>
<reference evidence="11 12" key="2">
    <citation type="submission" date="2007-09" db="EMBL/GenBank/DDBJ databases">
        <authorList>
            <person name="Fulton L."/>
            <person name="Clifton S."/>
            <person name="Fulton B."/>
            <person name="Xu J."/>
            <person name="Minx P."/>
            <person name="Pepin K.H."/>
            <person name="Johnson M."/>
            <person name="Thiruvilangam P."/>
            <person name="Bhonagiri V."/>
            <person name="Nash W.E."/>
            <person name="Mardis E.R."/>
            <person name="Wilson R.K."/>
        </authorList>
    </citation>
    <scope>NUCLEOTIDE SEQUENCE [LARGE SCALE GENOMIC DNA]</scope>
    <source>
        <strain evidence="11 12">DSM 3991</strain>
    </source>
</reference>
<dbReference type="Gene3D" id="3.40.50.1170">
    <property type="entry name" value="L-asparaginase, N-terminal domain"/>
    <property type="match status" value="1"/>
</dbReference>
<organism evidence="11 12">
    <name type="scientific">Amedibacillus dolichus DSM 3991</name>
    <dbReference type="NCBI Taxonomy" id="428127"/>
    <lineage>
        <taxon>Bacteria</taxon>
        <taxon>Bacillati</taxon>
        <taxon>Bacillota</taxon>
        <taxon>Erysipelotrichia</taxon>
        <taxon>Erysipelotrichales</taxon>
        <taxon>Erysipelotrichaceae</taxon>
        <taxon>Amedibacillus</taxon>
    </lineage>
</organism>
<proteinExistence type="inferred from homology"/>